<evidence type="ECO:0000313" key="2">
    <source>
        <dbReference type="Proteomes" id="UP000000583"/>
    </source>
</evidence>
<proteinExistence type="predicted"/>
<dbReference type="EMBL" id="AE002161">
    <property type="protein sequence ID" value="AAF38282.1"/>
    <property type="molecule type" value="Genomic_DNA"/>
</dbReference>
<dbReference type="AlphaFoldDB" id="Q9K267"/>
<dbReference type="Proteomes" id="UP000000583">
    <property type="component" value="Chromosome"/>
</dbReference>
<name>Q9K267_CHLPN</name>
<organism evidence="1 2">
    <name type="scientific">Chlamydia pneumoniae</name>
    <name type="common">Chlamydophila pneumoniae</name>
    <dbReference type="NCBI Taxonomy" id="83558"/>
    <lineage>
        <taxon>Bacteria</taxon>
        <taxon>Pseudomonadati</taxon>
        <taxon>Chlamydiota</taxon>
        <taxon>Chlamydiia</taxon>
        <taxon>Chlamydiales</taxon>
        <taxon>Chlamydiaceae</taxon>
        <taxon>Chlamydia/Chlamydophila group</taxon>
        <taxon>Chlamydia</taxon>
    </lineage>
</organism>
<accession>Q9K267</accession>
<reference evidence="1 2" key="1">
    <citation type="journal article" date="2000" name="Nucleic Acids Res.">
        <title>Genome sequences of Chlamydia trachomatis MoPn and Chlamydia pneumoniae AR39.</title>
        <authorList>
            <person name="Read T.D."/>
            <person name="Brunham R.C."/>
            <person name="Shen C."/>
            <person name="Gill S.R."/>
            <person name="Heidelberg J.F."/>
            <person name="White O."/>
            <person name="Hickey E.K."/>
            <person name="Peterson J.D."/>
            <person name="Utterback T.R."/>
            <person name="Berry K.J."/>
            <person name="Bass S."/>
            <person name="Linher K.D."/>
            <person name="Weidman J.F."/>
            <person name="Khouri H.M."/>
            <person name="Craven B."/>
            <person name="Bowman C."/>
            <person name="Dodson R.J."/>
            <person name="Gwinn M.L."/>
            <person name="Nelson W.C."/>
            <person name="DeBoy R.T."/>
            <person name="Kolonay J.F."/>
            <person name="McClarty G."/>
            <person name="Salzberg S.L."/>
            <person name="Eisen J.A."/>
            <person name="Fraser C.M."/>
        </authorList>
    </citation>
    <scope>NUCLEOTIDE SEQUENCE [LARGE SCALE GENOMIC DNA]</scope>
    <source>
        <strain evidence="1 2">AR39</strain>
    </source>
</reference>
<evidence type="ECO:0000313" key="1">
    <source>
        <dbReference type="EMBL" id="AAF38282.1"/>
    </source>
</evidence>
<sequence length="47" mass="5489">MRQFLYAKNLLLNSFCLVLIYTDLRLKFQISRSSSSSNNTYISVINL</sequence>
<gene>
    <name evidence="1" type="ordered locus">CP_0443</name>
</gene>
<protein>
    <submittedName>
        <fullName evidence="1">Uncharacterized protein</fullName>
    </submittedName>
</protein>
<dbReference type="KEGG" id="cpa:CP_0443"/>
<dbReference type="PIR" id="H81576">
    <property type="entry name" value="H81576"/>
</dbReference>